<evidence type="ECO:0000313" key="3">
    <source>
        <dbReference type="Proteomes" id="UP001147782"/>
    </source>
</evidence>
<dbReference type="Proteomes" id="UP001147782">
    <property type="component" value="Unassembled WGS sequence"/>
</dbReference>
<gene>
    <name evidence="2" type="ORF">N7496_001449</name>
</gene>
<dbReference type="PANTHER" id="PTHR47534">
    <property type="entry name" value="YALI0E05731P"/>
    <property type="match status" value="1"/>
</dbReference>
<dbReference type="GO" id="GO:0016491">
    <property type="term" value="F:oxidoreductase activity"/>
    <property type="evidence" value="ECO:0007669"/>
    <property type="project" value="UniProtKB-KW"/>
</dbReference>
<protein>
    <submittedName>
        <fullName evidence="2">Short-chain dehydrogenase/reductase</fullName>
    </submittedName>
</protein>
<reference evidence="2" key="1">
    <citation type="submission" date="2022-11" db="EMBL/GenBank/DDBJ databases">
        <authorList>
            <person name="Petersen C."/>
        </authorList>
    </citation>
    <scope>NUCLEOTIDE SEQUENCE</scope>
    <source>
        <strain evidence="2">IBT 29864</strain>
    </source>
</reference>
<dbReference type="EMBL" id="JAPZBS010000001">
    <property type="protein sequence ID" value="KAJ5390381.1"/>
    <property type="molecule type" value="Genomic_DNA"/>
</dbReference>
<accession>A0A9X0B6Y1</accession>
<dbReference type="InterPro" id="IPR036291">
    <property type="entry name" value="NAD(P)-bd_dom_sf"/>
</dbReference>
<dbReference type="GeneID" id="81433557"/>
<dbReference type="OrthoDB" id="2898509at2759"/>
<keyword evidence="3" id="KW-1185">Reference proteome</keyword>
<dbReference type="SUPFAM" id="SSF51735">
    <property type="entry name" value="NAD(P)-binding Rossmann-fold domains"/>
    <property type="match status" value="1"/>
</dbReference>
<comment type="caution">
    <text evidence="2">The sequence shown here is derived from an EMBL/GenBank/DDBJ whole genome shotgun (WGS) entry which is preliminary data.</text>
</comment>
<name>A0A9X0B6Y1_9EURO</name>
<sequence>MASIAAVLDNNSAITRRYGPGLVAVFVGGTSGIGESTARAFIRNTDASHAYLVGRDQARAAEIIRELQQMKPDAQITFIKSDVSLLREVDDACSLIQRNEDKVNILFLSPGIGTMKGRDETDEGLDRKLNLHYYSRMRFVQNLLPQLVKGADITRATESQPSLSRVVSVLEAGSEAAMNLDDLSLKTHYSLRNCAKHAITMNSVSMEHLASHYPQVSFIHSFPGIVRTRLNRDLGTVAKCAVNALVAIAKPWEIPFNESGERHLYAAASPTFPPLAYKDSSIDPAEGSDGRNGSGFYRLSSDGSTYKPSKIMERYRAEGVRSLIWNHTVSVFAHVHNKVSV</sequence>
<evidence type="ECO:0000256" key="1">
    <source>
        <dbReference type="ARBA" id="ARBA00023002"/>
    </source>
</evidence>
<proteinExistence type="predicted"/>
<dbReference type="Pfam" id="PF00106">
    <property type="entry name" value="adh_short"/>
    <property type="match status" value="1"/>
</dbReference>
<evidence type="ECO:0000313" key="2">
    <source>
        <dbReference type="EMBL" id="KAJ5390381.1"/>
    </source>
</evidence>
<dbReference type="InterPro" id="IPR002347">
    <property type="entry name" value="SDR_fam"/>
</dbReference>
<dbReference type="RefSeq" id="XP_056561109.1">
    <property type="nucleotide sequence ID" value="XM_056694380.1"/>
</dbReference>
<dbReference type="Gene3D" id="3.40.50.720">
    <property type="entry name" value="NAD(P)-binding Rossmann-like Domain"/>
    <property type="match status" value="1"/>
</dbReference>
<dbReference type="InterPro" id="IPR052228">
    <property type="entry name" value="Sec_Metab_Biosynth_Oxidored"/>
</dbReference>
<keyword evidence="1" id="KW-0560">Oxidoreductase</keyword>
<reference evidence="2" key="2">
    <citation type="journal article" date="2023" name="IMA Fungus">
        <title>Comparative genomic study of the Penicillium genus elucidates a diverse pangenome and 15 lateral gene transfer events.</title>
        <authorList>
            <person name="Petersen C."/>
            <person name="Sorensen T."/>
            <person name="Nielsen M.R."/>
            <person name="Sondergaard T.E."/>
            <person name="Sorensen J.L."/>
            <person name="Fitzpatrick D.A."/>
            <person name="Frisvad J.C."/>
            <person name="Nielsen K.L."/>
        </authorList>
    </citation>
    <scope>NUCLEOTIDE SEQUENCE</scope>
    <source>
        <strain evidence="2">IBT 29864</strain>
    </source>
</reference>
<dbReference type="PANTHER" id="PTHR47534:SF2">
    <property type="entry name" value="KETOREDUCTASE (KR) DOMAIN-CONTAINING PROTEIN-RELATED"/>
    <property type="match status" value="1"/>
</dbReference>
<dbReference type="AlphaFoldDB" id="A0A9X0B6Y1"/>
<organism evidence="2 3">
    <name type="scientific">Penicillium cataractarum</name>
    <dbReference type="NCBI Taxonomy" id="2100454"/>
    <lineage>
        <taxon>Eukaryota</taxon>
        <taxon>Fungi</taxon>
        <taxon>Dikarya</taxon>
        <taxon>Ascomycota</taxon>
        <taxon>Pezizomycotina</taxon>
        <taxon>Eurotiomycetes</taxon>
        <taxon>Eurotiomycetidae</taxon>
        <taxon>Eurotiales</taxon>
        <taxon>Aspergillaceae</taxon>
        <taxon>Penicillium</taxon>
    </lineage>
</organism>